<dbReference type="EMBL" id="MU251424">
    <property type="protein sequence ID" value="KAG9235705.1"/>
    <property type="molecule type" value="Genomic_DNA"/>
</dbReference>
<organism evidence="1 2">
    <name type="scientific">Amylocarpus encephaloides</name>
    <dbReference type="NCBI Taxonomy" id="45428"/>
    <lineage>
        <taxon>Eukaryota</taxon>
        <taxon>Fungi</taxon>
        <taxon>Dikarya</taxon>
        <taxon>Ascomycota</taxon>
        <taxon>Pezizomycotina</taxon>
        <taxon>Leotiomycetes</taxon>
        <taxon>Helotiales</taxon>
        <taxon>Helotiales incertae sedis</taxon>
        <taxon>Amylocarpus</taxon>
    </lineage>
</organism>
<evidence type="ECO:0000313" key="2">
    <source>
        <dbReference type="Proteomes" id="UP000824998"/>
    </source>
</evidence>
<dbReference type="AlphaFoldDB" id="A0A9P7YLE0"/>
<dbReference type="OrthoDB" id="2019666at2759"/>
<accession>A0A9P7YLE0</accession>
<keyword evidence="2" id="KW-1185">Reference proteome</keyword>
<comment type="caution">
    <text evidence="1">The sequence shown here is derived from an EMBL/GenBank/DDBJ whole genome shotgun (WGS) entry which is preliminary data.</text>
</comment>
<protein>
    <submittedName>
        <fullName evidence="1">Uncharacterized protein</fullName>
    </submittedName>
</protein>
<reference evidence="1" key="1">
    <citation type="journal article" date="2021" name="IMA Fungus">
        <title>Genomic characterization of three marine fungi, including Emericellopsis atlantica sp. nov. with signatures of a generalist lifestyle and marine biomass degradation.</title>
        <authorList>
            <person name="Hagestad O.C."/>
            <person name="Hou L."/>
            <person name="Andersen J.H."/>
            <person name="Hansen E.H."/>
            <person name="Altermark B."/>
            <person name="Li C."/>
            <person name="Kuhnert E."/>
            <person name="Cox R.J."/>
            <person name="Crous P.W."/>
            <person name="Spatafora J.W."/>
            <person name="Lail K."/>
            <person name="Amirebrahimi M."/>
            <person name="Lipzen A."/>
            <person name="Pangilinan J."/>
            <person name="Andreopoulos W."/>
            <person name="Hayes R.D."/>
            <person name="Ng V."/>
            <person name="Grigoriev I.V."/>
            <person name="Jackson S.A."/>
            <person name="Sutton T.D.S."/>
            <person name="Dobson A.D.W."/>
            <person name="Rama T."/>
        </authorList>
    </citation>
    <scope>NUCLEOTIDE SEQUENCE</scope>
    <source>
        <strain evidence="1">TRa018bII</strain>
    </source>
</reference>
<name>A0A9P7YLE0_9HELO</name>
<gene>
    <name evidence="1" type="ORF">BJ875DRAFT_373693</name>
</gene>
<dbReference type="Proteomes" id="UP000824998">
    <property type="component" value="Unassembled WGS sequence"/>
</dbReference>
<proteinExistence type="predicted"/>
<evidence type="ECO:0000313" key="1">
    <source>
        <dbReference type="EMBL" id="KAG9235705.1"/>
    </source>
</evidence>
<feature type="non-terminal residue" evidence="1">
    <location>
        <position position="1"/>
    </location>
</feature>
<sequence>LKYNSINIYGLISSYPAIYLAATKVFRGKYIKVLYYRIIEASPIGYIKDTKLCGSIFSSSNTNDLISYINLGFFINYTKLLKALV</sequence>